<feature type="compositionally biased region" description="Low complexity" evidence="1">
    <location>
        <begin position="12"/>
        <end position="22"/>
    </location>
</feature>
<proteinExistence type="predicted"/>
<dbReference type="Proteomes" id="UP000323000">
    <property type="component" value="Chromosome 4"/>
</dbReference>
<dbReference type="PANTHER" id="PTHR31170">
    <property type="entry name" value="BNAC04G53230D PROTEIN"/>
    <property type="match status" value="1"/>
</dbReference>
<protein>
    <submittedName>
        <fullName evidence="2">Uncharacterized protein</fullName>
    </submittedName>
</protein>
<dbReference type="AlphaFoldDB" id="A0A5C7HZI9"/>
<dbReference type="Pfam" id="PF03140">
    <property type="entry name" value="DUF247"/>
    <property type="match status" value="1"/>
</dbReference>
<dbReference type="OrthoDB" id="591587at2759"/>
<evidence type="ECO:0000313" key="3">
    <source>
        <dbReference type="Proteomes" id="UP000323000"/>
    </source>
</evidence>
<reference evidence="3" key="1">
    <citation type="journal article" date="2019" name="Gigascience">
        <title>De novo genome assembly of the endangered Acer yangbiense, a plant species with extremely small populations endemic to Yunnan Province, China.</title>
        <authorList>
            <person name="Yang J."/>
            <person name="Wariss H.M."/>
            <person name="Tao L."/>
            <person name="Zhang R."/>
            <person name="Yun Q."/>
            <person name="Hollingsworth P."/>
            <person name="Dao Z."/>
            <person name="Luo G."/>
            <person name="Guo H."/>
            <person name="Ma Y."/>
            <person name="Sun W."/>
        </authorList>
    </citation>
    <scope>NUCLEOTIDE SEQUENCE [LARGE SCALE GENOMIC DNA]</scope>
    <source>
        <strain evidence="3">cv. Malutang</strain>
    </source>
</reference>
<dbReference type="PANTHER" id="PTHR31170:SF9">
    <property type="entry name" value="PROTEIN, PUTATIVE (DUF247)-RELATED"/>
    <property type="match status" value="1"/>
</dbReference>
<organism evidence="2 3">
    <name type="scientific">Acer yangbiense</name>
    <dbReference type="NCBI Taxonomy" id="1000413"/>
    <lineage>
        <taxon>Eukaryota</taxon>
        <taxon>Viridiplantae</taxon>
        <taxon>Streptophyta</taxon>
        <taxon>Embryophyta</taxon>
        <taxon>Tracheophyta</taxon>
        <taxon>Spermatophyta</taxon>
        <taxon>Magnoliopsida</taxon>
        <taxon>eudicotyledons</taxon>
        <taxon>Gunneridae</taxon>
        <taxon>Pentapetalae</taxon>
        <taxon>rosids</taxon>
        <taxon>malvids</taxon>
        <taxon>Sapindales</taxon>
        <taxon>Sapindaceae</taxon>
        <taxon>Hippocastanoideae</taxon>
        <taxon>Acereae</taxon>
        <taxon>Acer</taxon>
    </lineage>
</organism>
<evidence type="ECO:0000313" key="2">
    <source>
        <dbReference type="EMBL" id="TXG62557.1"/>
    </source>
</evidence>
<feature type="region of interest" description="Disordered" evidence="1">
    <location>
        <begin position="1"/>
        <end position="24"/>
    </location>
</feature>
<keyword evidence="3" id="KW-1185">Reference proteome</keyword>
<gene>
    <name evidence="2" type="ORF">EZV62_009551</name>
</gene>
<name>A0A5C7HZI9_9ROSI</name>
<dbReference type="InterPro" id="IPR004158">
    <property type="entry name" value="DUF247_pln"/>
</dbReference>
<comment type="caution">
    <text evidence="2">The sequence shown here is derived from an EMBL/GenBank/DDBJ whole genome shotgun (WGS) entry which is preliminary data.</text>
</comment>
<sequence length="267" mass="30517">MLLEEGNRDLASSSSGQHGQHQPNDITIDIKEFEELKEILGPKEQPAHIRDLPIATKLSGSGVNFKKGIEGRSSLEISCEYAKRAIRIPCLKSCELRIPCIKKLELQIPRFEIDDRTECLYRNMMALELCHYPSATHICNFILLMDVLIDTEKDVDLLVDDGILFNCLGDNAAIVKMFNNLGLQITPSRSVYHNIGEKLKAHYARRWNHTMVTLKTVYFKDIWTGRNCNCCCIYNPNAHLDPNRIFYCEMTILARFNVNIVLCDLVI</sequence>
<evidence type="ECO:0000256" key="1">
    <source>
        <dbReference type="SAM" id="MobiDB-lite"/>
    </source>
</evidence>
<dbReference type="EMBL" id="VAHF01000004">
    <property type="protein sequence ID" value="TXG62557.1"/>
    <property type="molecule type" value="Genomic_DNA"/>
</dbReference>
<accession>A0A5C7HZI9</accession>